<dbReference type="AlphaFoldDB" id="A0A7J9FE19"/>
<dbReference type="EMBL" id="JABEZW010000013">
    <property type="protein sequence ID" value="MBA0782815.1"/>
    <property type="molecule type" value="Genomic_DNA"/>
</dbReference>
<name>A0A7J9FE19_9ROSI</name>
<dbReference type="Proteomes" id="UP000593568">
    <property type="component" value="Unassembled WGS sequence"/>
</dbReference>
<sequence length="28" mass="3167">MPGADPSPYMYPNPYMFPFSSPMLGWNA</sequence>
<proteinExistence type="predicted"/>
<gene>
    <name evidence="1" type="ORF">Gotri_000639</name>
</gene>
<evidence type="ECO:0000313" key="1">
    <source>
        <dbReference type="EMBL" id="MBA0782815.1"/>
    </source>
</evidence>
<organism evidence="1 2">
    <name type="scientific">Gossypium trilobum</name>
    <dbReference type="NCBI Taxonomy" id="34281"/>
    <lineage>
        <taxon>Eukaryota</taxon>
        <taxon>Viridiplantae</taxon>
        <taxon>Streptophyta</taxon>
        <taxon>Embryophyta</taxon>
        <taxon>Tracheophyta</taxon>
        <taxon>Spermatophyta</taxon>
        <taxon>Magnoliopsida</taxon>
        <taxon>eudicotyledons</taxon>
        <taxon>Gunneridae</taxon>
        <taxon>Pentapetalae</taxon>
        <taxon>rosids</taxon>
        <taxon>malvids</taxon>
        <taxon>Malvales</taxon>
        <taxon>Malvaceae</taxon>
        <taxon>Malvoideae</taxon>
        <taxon>Gossypium</taxon>
    </lineage>
</organism>
<accession>A0A7J9FE19</accession>
<reference evidence="1 2" key="1">
    <citation type="journal article" date="2019" name="Genome Biol. Evol.">
        <title>Insights into the evolution of the New World diploid cottons (Gossypium, subgenus Houzingenia) based on genome sequencing.</title>
        <authorList>
            <person name="Grover C.E."/>
            <person name="Arick M.A. 2nd"/>
            <person name="Thrash A."/>
            <person name="Conover J.L."/>
            <person name="Sanders W.S."/>
            <person name="Peterson D.G."/>
            <person name="Frelichowski J.E."/>
            <person name="Scheffler J.A."/>
            <person name="Scheffler B.E."/>
            <person name="Wendel J.F."/>
        </authorList>
    </citation>
    <scope>NUCLEOTIDE SEQUENCE [LARGE SCALE GENOMIC DNA]</scope>
    <source>
        <strain evidence="1">8</strain>
        <tissue evidence="1">Leaf</tissue>
    </source>
</reference>
<keyword evidence="2" id="KW-1185">Reference proteome</keyword>
<protein>
    <submittedName>
        <fullName evidence="1">Uncharacterized protein</fullName>
    </submittedName>
</protein>
<comment type="caution">
    <text evidence="1">The sequence shown here is derived from an EMBL/GenBank/DDBJ whole genome shotgun (WGS) entry which is preliminary data.</text>
</comment>
<evidence type="ECO:0000313" key="2">
    <source>
        <dbReference type="Proteomes" id="UP000593568"/>
    </source>
</evidence>